<feature type="transmembrane region" description="Helical" evidence="1">
    <location>
        <begin position="105"/>
        <end position="130"/>
    </location>
</feature>
<protein>
    <submittedName>
        <fullName evidence="2">Uncharacterized protein</fullName>
    </submittedName>
</protein>
<dbReference type="Proteomes" id="UP000032434">
    <property type="component" value="Chromosome 1"/>
</dbReference>
<feature type="transmembrane region" description="Helical" evidence="1">
    <location>
        <begin position="61"/>
        <end position="84"/>
    </location>
</feature>
<evidence type="ECO:0000256" key="1">
    <source>
        <dbReference type="SAM" id="Phobius"/>
    </source>
</evidence>
<accession>A0A061ACW0</accession>
<dbReference type="HOGENOM" id="CLU_1544292_0_0_14"/>
<keyword evidence="1" id="KW-0472">Membrane</keyword>
<dbReference type="AlphaFoldDB" id="A0A061ACW0"/>
<evidence type="ECO:0000313" key="2">
    <source>
        <dbReference type="EMBL" id="CDR31229.1"/>
    </source>
</evidence>
<evidence type="ECO:0000313" key="3">
    <source>
        <dbReference type="Proteomes" id="UP000032434"/>
    </source>
</evidence>
<reference evidence="3" key="1">
    <citation type="submission" date="2014-05" db="EMBL/GenBank/DDBJ databases">
        <authorList>
            <person name="Kube M."/>
        </authorList>
    </citation>
    <scope>NUCLEOTIDE SEQUENCE [LARGE SCALE GENOMIC DNA]</scope>
</reference>
<feature type="transmembrane region" description="Helical" evidence="1">
    <location>
        <begin position="30"/>
        <end position="49"/>
    </location>
</feature>
<dbReference type="InParanoid" id="A0A061ACW0"/>
<organism evidence="2 3">
    <name type="scientific">Acholeplasma oculi</name>
    <dbReference type="NCBI Taxonomy" id="35623"/>
    <lineage>
        <taxon>Bacteria</taxon>
        <taxon>Bacillati</taxon>
        <taxon>Mycoplasmatota</taxon>
        <taxon>Mollicutes</taxon>
        <taxon>Acholeplasmatales</taxon>
        <taxon>Acholeplasmataceae</taxon>
        <taxon>Acholeplasma</taxon>
    </lineage>
</organism>
<name>A0A061ACW0_9MOLU</name>
<gene>
    <name evidence="2" type="ORF">Aocu_11560</name>
</gene>
<sequence length="178" mass="20487">MLKLKNNQENRVGKPYFIDKFSTIKPSTKIGFLKFWVAGASYFLAFMTIESALRSDILDQLFILFLLMGLLTEYVTNKIIYHMNRSDQDTLIYLPFKANKDRSKLASLGLSFAYAFIMIGEALILHTIVVELFNFLNLPTIGGLLLGTQNSMDPISFGLYIFILDMIWYKGRKIMKKE</sequence>
<dbReference type="EMBL" id="LK028559">
    <property type="protein sequence ID" value="CDR31229.1"/>
    <property type="molecule type" value="Genomic_DNA"/>
</dbReference>
<dbReference type="PATRIC" id="fig|35623.3.peg.1156"/>
<proteinExistence type="predicted"/>
<feature type="transmembrane region" description="Helical" evidence="1">
    <location>
        <begin position="150"/>
        <end position="169"/>
    </location>
</feature>
<keyword evidence="1" id="KW-1133">Transmembrane helix</keyword>
<dbReference type="STRING" id="35623.Aocu_11560"/>
<keyword evidence="1" id="KW-0812">Transmembrane</keyword>
<dbReference type="KEGG" id="aoc:Aocu_11560"/>
<keyword evidence="3" id="KW-1185">Reference proteome</keyword>